<evidence type="ECO:0000256" key="5">
    <source>
        <dbReference type="ARBA" id="ARBA00044528"/>
    </source>
</evidence>
<protein>
    <recommendedName>
        <fullName evidence="5">Histone-lysine N-methyltransferase SET5</fullName>
    </recommendedName>
    <alternativeName>
        <fullName evidence="4">SET domain-containing protein 5</fullName>
    </alternativeName>
</protein>
<dbReference type="PROSITE" id="PS50280">
    <property type="entry name" value="SET"/>
    <property type="match status" value="1"/>
</dbReference>
<keyword evidence="9" id="KW-1185">Reference proteome</keyword>
<evidence type="ECO:0000256" key="6">
    <source>
        <dbReference type="ARBA" id="ARBA00048619"/>
    </source>
</evidence>
<keyword evidence="1" id="KW-0489">Methyltransferase</keyword>
<gene>
    <name evidence="8" type="primary">SET5</name>
    <name evidence="8" type="ORF">CAAN4_E14312</name>
</gene>
<evidence type="ECO:0000256" key="3">
    <source>
        <dbReference type="ARBA" id="ARBA00022691"/>
    </source>
</evidence>
<dbReference type="Gene3D" id="6.10.140.2220">
    <property type="match status" value="1"/>
</dbReference>
<evidence type="ECO:0000313" key="9">
    <source>
        <dbReference type="Proteomes" id="UP001497600"/>
    </source>
</evidence>
<dbReference type="SMART" id="SM00317">
    <property type="entry name" value="SET"/>
    <property type="match status" value="1"/>
</dbReference>
<sequence>MTASEIPTQKTEVITINDFEAKSTEPEVPHERQIVDAVIAIWKQDPSTESLGVGKLHGLVKEEHPNWSVSEKRVKTLLKKFGLLTNNAGGQQFTYANEIKSVYTPDIELPPKVMIVLTGKRGKGLYAKSKIAKGETIFEESQLFNVPPLSVVKLIHSGKACAYCGKLLQQNPAHAGISVLKGLDCNICAEMWCSQACKRADSTLHGVLKHNVFNPNARGSSGKKKAIDANAFLELQDYSEKEQWNALYAITIIFASIITDKSGVKGRQFQAMARVSQAIRYKAIDSSAGAFDNFSGGALFVQEQQEELWKEGYKKFTKVFPVATEEGLLPYEEFMYMMGTYNINNLDSCIYLTQSHLNHNCDPNTSVETSLTNRSDGLKVIAARDIRSGEELTTTYVNPAHTVQQRQRELRVNWGFVCGCQKCKDDLQSQQRRKSSSSGPKDKAAIRDMLKSAKEEVGGEGIELDIPTNYNGERRKSVRFDEKVIAVSKE</sequence>
<organism evidence="8 9">
    <name type="scientific">[Candida] anglica</name>
    <dbReference type="NCBI Taxonomy" id="148631"/>
    <lineage>
        <taxon>Eukaryota</taxon>
        <taxon>Fungi</taxon>
        <taxon>Dikarya</taxon>
        <taxon>Ascomycota</taxon>
        <taxon>Saccharomycotina</taxon>
        <taxon>Pichiomycetes</taxon>
        <taxon>Debaryomycetaceae</taxon>
        <taxon>Kurtzmaniella</taxon>
    </lineage>
</organism>
<dbReference type="PANTHER" id="PTHR46402:SF2">
    <property type="entry name" value="HISTONE-LYSINE N-TRIMETHYLTRANSFERASE SMYD5"/>
    <property type="match status" value="1"/>
</dbReference>
<dbReference type="PANTHER" id="PTHR46402">
    <property type="entry name" value="SET AND MYND DOMAIN-CONTAINING PROTEIN 5"/>
    <property type="match status" value="1"/>
</dbReference>
<evidence type="ECO:0000313" key="8">
    <source>
        <dbReference type="EMBL" id="CAK7909327.1"/>
    </source>
</evidence>
<dbReference type="EMBL" id="OZ004257">
    <property type="protein sequence ID" value="CAK7909327.1"/>
    <property type="molecule type" value="Genomic_DNA"/>
</dbReference>
<evidence type="ECO:0000256" key="4">
    <source>
        <dbReference type="ARBA" id="ARBA00042380"/>
    </source>
</evidence>
<evidence type="ECO:0000256" key="1">
    <source>
        <dbReference type="ARBA" id="ARBA00022603"/>
    </source>
</evidence>
<dbReference type="InterPro" id="IPR046341">
    <property type="entry name" value="SET_dom_sf"/>
</dbReference>
<dbReference type="Gene3D" id="1.10.220.160">
    <property type="match status" value="1"/>
</dbReference>
<proteinExistence type="predicted"/>
<dbReference type="Proteomes" id="UP001497600">
    <property type="component" value="Chromosome E"/>
</dbReference>
<accession>A0ABP0EE05</accession>
<dbReference type="SUPFAM" id="SSF82199">
    <property type="entry name" value="SET domain"/>
    <property type="match status" value="1"/>
</dbReference>
<comment type="catalytic activity">
    <reaction evidence="6">
        <text>L-lysyl-[histone] + S-adenosyl-L-methionine = N(6)-methyl-L-lysyl-[histone] + S-adenosyl-L-homocysteine + H(+)</text>
        <dbReference type="Rhea" id="RHEA:10024"/>
        <dbReference type="Rhea" id="RHEA-COMP:9845"/>
        <dbReference type="Rhea" id="RHEA-COMP:9846"/>
        <dbReference type="ChEBI" id="CHEBI:15378"/>
        <dbReference type="ChEBI" id="CHEBI:29969"/>
        <dbReference type="ChEBI" id="CHEBI:57856"/>
        <dbReference type="ChEBI" id="CHEBI:59789"/>
        <dbReference type="ChEBI" id="CHEBI:61929"/>
    </reaction>
    <physiologicalReaction direction="left-to-right" evidence="6">
        <dbReference type="Rhea" id="RHEA:10025"/>
    </physiologicalReaction>
</comment>
<reference evidence="8 9" key="1">
    <citation type="submission" date="2024-01" db="EMBL/GenBank/DDBJ databases">
        <authorList>
            <consortium name="Genoscope - CEA"/>
            <person name="William W."/>
        </authorList>
    </citation>
    <scope>NUCLEOTIDE SEQUENCE [LARGE SCALE GENOMIC DNA]</scope>
    <source>
        <strain evidence="8 9">29B2s-10</strain>
    </source>
</reference>
<keyword evidence="3" id="KW-0949">S-adenosyl-L-methionine</keyword>
<evidence type="ECO:0000256" key="2">
    <source>
        <dbReference type="ARBA" id="ARBA00022679"/>
    </source>
</evidence>
<dbReference type="InterPro" id="IPR001214">
    <property type="entry name" value="SET_dom"/>
</dbReference>
<name>A0ABP0EE05_9ASCO</name>
<keyword evidence="2" id="KW-0808">Transferase</keyword>
<feature type="domain" description="SET" evidence="7">
    <location>
        <begin position="111"/>
        <end position="397"/>
    </location>
</feature>
<dbReference type="Gene3D" id="2.170.270.10">
    <property type="entry name" value="SET domain"/>
    <property type="match status" value="1"/>
</dbReference>
<evidence type="ECO:0000259" key="7">
    <source>
        <dbReference type="PROSITE" id="PS50280"/>
    </source>
</evidence>
<dbReference type="CDD" id="cd20071">
    <property type="entry name" value="SET_SMYD"/>
    <property type="match status" value="1"/>
</dbReference>
<dbReference type="Pfam" id="PF00856">
    <property type="entry name" value="SET"/>
    <property type="match status" value="1"/>
</dbReference>